<evidence type="ECO:0000259" key="1">
    <source>
        <dbReference type="Pfam" id="PF03466"/>
    </source>
</evidence>
<protein>
    <recommendedName>
        <fullName evidence="1">LysR substrate-binding domain-containing protein</fullName>
    </recommendedName>
</protein>
<dbReference type="Gene3D" id="3.40.190.10">
    <property type="entry name" value="Periplasmic binding protein-like II"/>
    <property type="match status" value="2"/>
</dbReference>
<sequence length="103" mass="11479">MSPSEQVKALQNGGIDIAFMGNPPDKLEEEFMVNSHASMIALVATGQGVAIMPSEAEALPHPQTVFVKLHHPLYYARSTAVWRKETPAQSLDKFLKILWDYIQ</sequence>
<dbReference type="Pfam" id="PF03466">
    <property type="entry name" value="LysR_substrate"/>
    <property type="match status" value="1"/>
</dbReference>
<dbReference type="EMBL" id="BJCD01000076">
    <property type="protein sequence ID" value="GDZ96083.1"/>
    <property type="molecule type" value="Genomic_DNA"/>
</dbReference>
<dbReference type="AlphaFoldDB" id="A0A4P5ZL28"/>
<accession>A0A4P5ZL28</accession>
<dbReference type="Proteomes" id="UP000299794">
    <property type="component" value="Unassembled WGS sequence"/>
</dbReference>
<comment type="caution">
    <text evidence="2">The sequence shown here is derived from an EMBL/GenBank/DDBJ whole genome shotgun (WGS) entry which is preliminary data.</text>
</comment>
<gene>
    <name evidence="2" type="ORF">PA905_45150</name>
</gene>
<evidence type="ECO:0000313" key="2">
    <source>
        <dbReference type="EMBL" id="GDZ96083.1"/>
    </source>
</evidence>
<feature type="domain" description="LysR substrate-binding" evidence="1">
    <location>
        <begin position="30"/>
        <end position="98"/>
    </location>
</feature>
<dbReference type="RefSeq" id="WP_026788182.1">
    <property type="nucleotide sequence ID" value="NZ_BJCD01000076.1"/>
</dbReference>
<evidence type="ECO:0000313" key="3">
    <source>
        <dbReference type="Proteomes" id="UP000299794"/>
    </source>
</evidence>
<dbReference type="InterPro" id="IPR005119">
    <property type="entry name" value="LysR_subst-bd"/>
</dbReference>
<dbReference type="SUPFAM" id="SSF53850">
    <property type="entry name" value="Periplasmic binding protein-like II"/>
    <property type="match status" value="1"/>
</dbReference>
<organism evidence="2 3">
    <name type="scientific">Planktothrix agardhii CCAP 1459/11A</name>
    <dbReference type="NCBI Taxonomy" id="282420"/>
    <lineage>
        <taxon>Bacteria</taxon>
        <taxon>Bacillati</taxon>
        <taxon>Cyanobacteriota</taxon>
        <taxon>Cyanophyceae</taxon>
        <taxon>Oscillatoriophycideae</taxon>
        <taxon>Oscillatoriales</taxon>
        <taxon>Microcoleaceae</taxon>
        <taxon>Planktothrix</taxon>
    </lineage>
</organism>
<reference evidence="3" key="1">
    <citation type="submission" date="2019-02" db="EMBL/GenBank/DDBJ databases">
        <title>Draft genome sequence of Planktothrix agardhii NIES-905.</title>
        <authorList>
            <person name="Yamaguchi H."/>
            <person name="Suzuki S."/>
            <person name="Kawachi M."/>
        </authorList>
    </citation>
    <scope>NUCLEOTIDE SEQUENCE [LARGE SCALE GENOMIC DNA]</scope>
    <source>
        <strain evidence="3">CCAP 1459/11A</strain>
    </source>
</reference>
<proteinExistence type="predicted"/>
<name>A0A4P5ZL28_PLAAG</name>